<evidence type="ECO:0000313" key="1">
    <source>
        <dbReference type="EMBL" id="CAK9879457.1"/>
    </source>
</evidence>
<reference evidence="1" key="1">
    <citation type="submission" date="2024-03" db="EMBL/GenBank/DDBJ databases">
        <authorList>
            <consortium name="ELIXIR-Norway"/>
            <consortium name="Elixir Norway"/>
        </authorList>
    </citation>
    <scope>NUCLEOTIDE SEQUENCE</scope>
</reference>
<accession>A0ABP1BT31</accession>
<evidence type="ECO:0000313" key="2">
    <source>
        <dbReference type="Proteomes" id="UP001497522"/>
    </source>
</evidence>
<keyword evidence="2" id="KW-1185">Reference proteome</keyword>
<organism evidence="1 2">
    <name type="scientific">Sphagnum jensenii</name>
    <dbReference type="NCBI Taxonomy" id="128206"/>
    <lineage>
        <taxon>Eukaryota</taxon>
        <taxon>Viridiplantae</taxon>
        <taxon>Streptophyta</taxon>
        <taxon>Embryophyta</taxon>
        <taxon>Bryophyta</taxon>
        <taxon>Sphagnophytina</taxon>
        <taxon>Sphagnopsida</taxon>
        <taxon>Sphagnales</taxon>
        <taxon>Sphagnaceae</taxon>
        <taxon>Sphagnum</taxon>
    </lineage>
</organism>
<sequence>MAATPAPSPLAQRGKQQCRFHVFIPFDCMYPCMSILIRPKSSGIRGPVLLDELENVRTEMAEIVESERGLVRETLERESASIRRQAMDVCPNNGSEMMMSMLSKGDVQKRLQTERDKVLLMTDALKREMEALRSELGEARVRNRSFNALPSTLVHRSM</sequence>
<name>A0ABP1BT31_9BRYO</name>
<gene>
    <name evidence="1" type="ORF">CSSPJE1EN2_LOCUS20991</name>
</gene>
<dbReference type="Proteomes" id="UP001497522">
    <property type="component" value="Chromosome 7"/>
</dbReference>
<protein>
    <submittedName>
        <fullName evidence="1">Uncharacterized protein</fullName>
    </submittedName>
</protein>
<dbReference type="EMBL" id="OZ023708">
    <property type="protein sequence ID" value="CAK9879457.1"/>
    <property type="molecule type" value="Genomic_DNA"/>
</dbReference>
<proteinExistence type="predicted"/>